<dbReference type="HOGENOM" id="CLU_046814_0_0_6"/>
<protein>
    <submittedName>
        <fullName evidence="1">Uncharacterized protein</fullName>
    </submittedName>
</protein>
<gene>
    <name evidence="1" type="ordered locus">NT01EI_1992</name>
</gene>
<organism evidence="1 2">
    <name type="scientific">Edwardsiella ictaluri (strain 93-146)</name>
    <dbReference type="NCBI Taxonomy" id="634503"/>
    <lineage>
        <taxon>Bacteria</taxon>
        <taxon>Pseudomonadati</taxon>
        <taxon>Pseudomonadota</taxon>
        <taxon>Gammaproteobacteria</taxon>
        <taxon>Enterobacterales</taxon>
        <taxon>Hafniaceae</taxon>
        <taxon>Edwardsiella</taxon>
    </lineage>
</organism>
<dbReference type="KEGG" id="eic:NT01EI_1992"/>
<reference evidence="1 2" key="2">
    <citation type="journal article" date="2012" name="J. Bacteriol.">
        <title>Genome Sequence of Edwardsiella ictaluri 93-146, a Strain Associated with a Natural Channel Catfish Outbreak of Enteric Septicemia of Catfish.</title>
        <authorList>
            <person name="Williams M.L."/>
            <person name="Gillaspy A.F."/>
            <person name="Dyer D.W."/>
            <person name="Thune R.L."/>
            <person name="Waldbieser G.C."/>
            <person name="Schuster S.C."/>
            <person name="Gipson J."/>
            <person name="Zaitshik J."/>
            <person name="Landry C."/>
            <person name="Banes M.M."/>
            <person name="Lawrence M.L."/>
        </authorList>
    </citation>
    <scope>NUCLEOTIDE SEQUENCE [LARGE SCALE GENOMIC DNA]</scope>
    <source>
        <strain evidence="1 2">93-146</strain>
    </source>
</reference>
<name>C5BA47_EDWI9</name>
<evidence type="ECO:0000313" key="2">
    <source>
        <dbReference type="Proteomes" id="UP000001485"/>
    </source>
</evidence>
<dbReference type="RefSeq" id="WP_015871302.1">
    <property type="nucleotide sequence ID" value="NC_012779.2"/>
</dbReference>
<dbReference type="AlphaFoldDB" id="C5BA47"/>
<dbReference type="GeneID" id="69538929"/>
<sequence length="458" mass="51672">MGIQGLAEGLLAGFNAADSALSRRDALKLREQDNQRQQDNTDRLFNQAQEQIRWSREYQQQRDALQDRRWAMGQALAQERFNQERDEKAYQRGQNEREQRLRQEMPLVKAGYDALHNGQYEQANQIFSKVSSDSPLHPAHYFGEQPLGVAKAIIQDVPRVLAGELDYNGPEAMAILNQAFDADLKRSVGQRDPASGKTITDTRLIHLGRSADHKGFIGTLQVTYDDGSSVEKPLTRHGSADPRDTVPVIPVEALLGGMYNYVRTVGFINQPRQVEFMHRLVNPESVKQGDNSMMRDYQRYAYELDKEEADALVGIEKQDKRAETQAYYDGLRARLDQRFGYGTADDPGGQTLPAALQRWAGKDTDRQAFVREGSQRGVLPATVTPRQLDVMYADAQSLSQRPEGKARAFAQESDDALDRKAAFLRSDLQHATAPELRSRIAGELMALERELEPVHKFV</sequence>
<dbReference type="EMBL" id="CP001600">
    <property type="protein sequence ID" value="ACR69168.1"/>
    <property type="molecule type" value="Genomic_DNA"/>
</dbReference>
<dbReference type="Proteomes" id="UP000001485">
    <property type="component" value="Chromosome"/>
</dbReference>
<evidence type="ECO:0000313" key="1">
    <source>
        <dbReference type="EMBL" id="ACR69168.1"/>
    </source>
</evidence>
<reference evidence="2" key="1">
    <citation type="submission" date="2009-03" db="EMBL/GenBank/DDBJ databases">
        <title>Complete genome sequence of Edwardsiella ictaluri 93-146.</title>
        <authorList>
            <person name="Williams M.L."/>
            <person name="Gillaspy A.F."/>
            <person name="Dyer D.W."/>
            <person name="Thune R.L."/>
            <person name="Waldbieser G.C."/>
            <person name="Schuster S.C."/>
            <person name="Gipson J."/>
            <person name="Zaitshik J."/>
            <person name="Landry C."/>
            <person name="Lawrence M.L."/>
        </authorList>
    </citation>
    <scope>NUCLEOTIDE SEQUENCE [LARGE SCALE GENOMIC DNA]</scope>
    <source>
        <strain evidence="2">93-146</strain>
    </source>
</reference>
<dbReference type="PATRIC" id="fig|634503.3.peg.1779"/>
<proteinExistence type="predicted"/>
<accession>C5BA47</accession>